<evidence type="ECO:0000256" key="7">
    <source>
        <dbReference type="HAMAP-Rule" id="MF_00203"/>
    </source>
</evidence>
<feature type="domain" description="UvrC family homology region profile" evidence="10">
    <location>
        <begin position="252"/>
        <end position="471"/>
    </location>
</feature>
<sequence>MISREILPTFPTCPGVYLMKNAAGRIVYVGKAKHLRRRLASYFQPEHRLPPKVRIMMPKVESIDFLCTATEKEALLLEASLIKKHRPKYNIVLRDDKDYVLFCLSRNHPFPALRLTRKVLRDGSVFFGPFTSALGARETKRVIDRLFPLRKCRDTVFANRTRPCLQYHIGRCLGPCCLPVSEEDYRQVVRRVELFLSGKSDELMAGLHAQMMRLSDALDFEGAARLRDSIRALRETVERQAAVLSDGRDLDVIGVHGNENGAGLAIVFVRQGRIIDGQSFWFADTSVETPEDQTRLTDSFVMQYYTPERFIPARIITAFGSQDPALEDALADMRGGKVGLAKARGDQERRLIDIATANAKAQAIRQRRTTTTPAELARALGMEGEVERIECVDASHIQGEGMRVGMVVFVDGREEKSAYRTYSFPELEGTADDYLALASFVARRLKSGPPWPDLLLIDGGKGQLASVERALTENGTVDIPLAAIAKGESRRAGELGDVIFRPGRKNPLAIRPGSPEMLLLQHVRDTAHRYIISRLRRHKRAAQLSSELDKLPGVGPKTARLLWEHFDSALAMTKAGVEELAALPGLGPKKAEALHAALKSLIKTD</sequence>
<keyword evidence="5 7" id="KW-0234">DNA repair</keyword>
<dbReference type="SUPFAM" id="SSF82771">
    <property type="entry name" value="GIY-YIG endonuclease"/>
    <property type="match status" value="1"/>
</dbReference>
<dbReference type="InterPro" id="IPR038476">
    <property type="entry name" value="UvrC_RNase_H_dom_sf"/>
</dbReference>
<dbReference type="InterPro" id="IPR004791">
    <property type="entry name" value="UvrC"/>
</dbReference>
<evidence type="ECO:0000256" key="3">
    <source>
        <dbReference type="ARBA" id="ARBA00022769"/>
    </source>
</evidence>
<proteinExistence type="inferred from homology"/>
<dbReference type="FunFam" id="3.40.1440.10:FF:000001">
    <property type="entry name" value="UvrABC system protein C"/>
    <property type="match status" value="1"/>
</dbReference>
<evidence type="ECO:0000313" key="12">
    <source>
        <dbReference type="Proteomes" id="UP000198635"/>
    </source>
</evidence>
<evidence type="ECO:0000256" key="4">
    <source>
        <dbReference type="ARBA" id="ARBA00022881"/>
    </source>
</evidence>
<dbReference type="PROSITE" id="PS50164">
    <property type="entry name" value="GIY_YIG"/>
    <property type="match status" value="1"/>
</dbReference>
<dbReference type="Pfam" id="PF02151">
    <property type="entry name" value="UVR"/>
    <property type="match status" value="1"/>
</dbReference>
<keyword evidence="12" id="KW-1185">Reference proteome</keyword>
<evidence type="ECO:0000259" key="9">
    <source>
        <dbReference type="PROSITE" id="PS50164"/>
    </source>
</evidence>
<dbReference type="GO" id="GO:0003677">
    <property type="term" value="F:DNA binding"/>
    <property type="evidence" value="ECO:0007669"/>
    <property type="project" value="UniProtKB-UniRule"/>
</dbReference>
<dbReference type="Gene3D" id="4.10.860.10">
    <property type="entry name" value="UVR domain"/>
    <property type="match status" value="1"/>
</dbReference>
<dbReference type="GO" id="GO:0005737">
    <property type="term" value="C:cytoplasm"/>
    <property type="evidence" value="ECO:0007669"/>
    <property type="project" value="UniProtKB-SubCell"/>
</dbReference>
<dbReference type="Gene3D" id="3.30.420.340">
    <property type="entry name" value="UvrC, RNAse H endonuclease domain"/>
    <property type="match status" value="1"/>
</dbReference>
<dbReference type="EMBL" id="FORX01000012">
    <property type="protein sequence ID" value="SFK03775.1"/>
    <property type="molecule type" value="Genomic_DNA"/>
</dbReference>
<dbReference type="Pfam" id="PF14520">
    <property type="entry name" value="HHH_5"/>
    <property type="match status" value="1"/>
</dbReference>
<dbReference type="Pfam" id="PF01541">
    <property type="entry name" value="GIY-YIG"/>
    <property type="match status" value="1"/>
</dbReference>
<evidence type="ECO:0000256" key="5">
    <source>
        <dbReference type="ARBA" id="ARBA00023204"/>
    </source>
</evidence>
<dbReference type="STRING" id="52560.SAMN04488082_11287"/>
<name>A0A1I3W8G6_9BACT</name>
<dbReference type="SUPFAM" id="SSF47781">
    <property type="entry name" value="RuvA domain 2-like"/>
    <property type="match status" value="1"/>
</dbReference>
<dbReference type="InterPro" id="IPR035901">
    <property type="entry name" value="GIY-YIG_endonuc_sf"/>
</dbReference>
<dbReference type="InterPro" id="IPR001943">
    <property type="entry name" value="UVR_dom"/>
</dbReference>
<dbReference type="PROSITE" id="PS50165">
    <property type="entry name" value="UVRC"/>
    <property type="match status" value="1"/>
</dbReference>
<comment type="function">
    <text evidence="7">The UvrABC repair system catalyzes the recognition and processing of DNA lesions. UvrC both incises the 5' and 3' sides of the lesion. The N-terminal half is responsible for the 3' incision and the C-terminal half is responsible for the 5' incision.</text>
</comment>
<dbReference type="InterPro" id="IPR050066">
    <property type="entry name" value="UvrABC_protein_C"/>
</dbReference>
<dbReference type="Pfam" id="PF22920">
    <property type="entry name" value="UvrC_RNaseH"/>
    <property type="match status" value="1"/>
</dbReference>
<protein>
    <recommendedName>
        <fullName evidence="7">UvrABC system protein C</fullName>
        <shortName evidence="7">Protein UvrC</shortName>
    </recommendedName>
    <alternativeName>
        <fullName evidence="7">Excinuclease ABC subunit C</fullName>
    </alternativeName>
</protein>
<dbReference type="InterPro" id="IPR001162">
    <property type="entry name" value="UvrC_RNase_H_dom"/>
</dbReference>
<keyword evidence="6 7" id="KW-0742">SOS response</keyword>
<dbReference type="GO" id="GO:0009381">
    <property type="term" value="F:excinuclease ABC activity"/>
    <property type="evidence" value="ECO:0007669"/>
    <property type="project" value="UniProtKB-UniRule"/>
</dbReference>
<evidence type="ECO:0000313" key="11">
    <source>
        <dbReference type="EMBL" id="SFK03775.1"/>
    </source>
</evidence>
<dbReference type="InterPro" id="IPR047296">
    <property type="entry name" value="GIY-YIG_UvrC_Cho"/>
</dbReference>
<dbReference type="InterPro" id="IPR036876">
    <property type="entry name" value="UVR_dom_sf"/>
</dbReference>
<dbReference type="Gene3D" id="1.10.150.20">
    <property type="entry name" value="5' to 3' exonuclease, C-terminal subdomain"/>
    <property type="match status" value="1"/>
</dbReference>
<evidence type="ECO:0000259" key="10">
    <source>
        <dbReference type="PROSITE" id="PS50165"/>
    </source>
</evidence>
<dbReference type="SMART" id="SM00278">
    <property type="entry name" value="HhH1"/>
    <property type="match status" value="2"/>
</dbReference>
<dbReference type="GO" id="GO:0009432">
    <property type="term" value="P:SOS response"/>
    <property type="evidence" value="ECO:0007669"/>
    <property type="project" value="UniProtKB-UniRule"/>
</dbReference>
<organism evidence="11 12">
    <name type="scientific">Desulfomicrobium apsheronum</name>
    <dbReference type="NCBI Taxonomy" id="52560"/>
    <lineage>
        <taxon>Bacteria</taxon>
        <taxon>Pseudomonadati</taxon>
        <taxon>Thermodesulfobacteriota</taxon>
        <taxon>Desulfovibrionia</taxon>
        <taxon>Desulfovibrionales</taxon>
        <taxon>Desulfomicrobiaceae</taxon>
        <taxon>Desulfomicrobium</taxon>
    </lineage>
</organism>
<dbReference type="InterPro" id="IPR003583">
    <property type="entry name" value="Hlx-hairpin-Hlx_DNA-bd_motif"/>
</dbReference>
<dbReference type="CDD" id="cd10434">
    <property type="entry name" value="GIY-YIG_UvrC_Cho"/>
    <property type="match status" value="1"/>
</dbReference>
<dbReference type="NCBIfam" id="TIGR00194">
    <property type="entry name" value="uvrC"/>
    <property type="match status" value="1"/>
</dbReference>
<dbReference type="PANTHER" id="PTHR30562:SF1">
    <property type="entry name" value="UVRABC SYSTEM PROTEIN C"/>
    <property type="match status" value="1"/>
</dbReference>
<dbReference type="RefSeq" id="WP_092375977.1">
    <property type="nucleotide sequence ID" value="NZ_FORX01000012.1"/>
</dbReference>
<keyword evidence="4 7" id="KW-0267">Excision nuclease</keyword>
<reference evidence="12" key="1">
    <citation type="submission" date="2016-10" db="EMBL/GenBank/DDBJ databases">
        <authorList>
            <person name="Varghese N."/>
            <person name="Submissions S."/>
        </authorList>
    </citation>
    <scope>NUCLEOTIDE SEQUENCE [LARGE SCALE GENOMIC DNA]</scope>
    <source>
        <strain evidence="12">DSM 5918</strain>
    </source>
</reference>
<evidence type="ECO:0000259" key="8">
    <source>
        <dbReference type="PROSITE" id="PS50151"/>
    </source>
</evidence>
<feature type="domain" description="UVR" evidence="8">
    <location>
        <begin position="201"/>
        <end position="236"/>
    </location>
</feature>
<dbReference type="PROSITE" id="PS50151">
    <property type="entry name" value="UVR"/>
    <property type="match status" value="1"/>
</dbReference>
<dbReference type="Proteomes" id="UP000198635">
    <property type="component" value="Unassembled WGS sequence"/>
</dbReference>
<dbReference type="InterPro" id="IPR010994">
    <property type="entry name" value="RuvA_2-like"/>
</dbReference>
<accession>A0A1I3W8G6</accession>
<comment type="subunit">
    <text evidence="7">Interacts with UvrB in an incision complex.</text>
</comment>
<dbReference type="Gene3D" id="3.40.1440.10">
    <property type="entry name" value="GIY-YIG endonuclease"/>
    <property type="match status" value="1"/>
</dbReference>
<comment type="subcellular location">
    <subcellularLocation>
        <location evidence="7">Cytoplasm</location>
    </subcellularLocation>
</comment>
<dbReference type="GO" id="GO:0009380">
    <property type="term" value="C:excinuclease repair complex"/>
    <property type="evidence" value="ECO:0007669"/>
    <property type="project" value="InterPro"/>
</dbReference>
<keyword evidence="1 7" id="KW-0963">Cytoplasm</keyword>
<dbReference type="PANTHER" id="PTHR30562">
    <property type="entry name" value="UVRC/OXIDOREDUCTASE"/>
    <property type="match status" value="1"/>
</dbReference>
<comment type="similarity">
    <text evidence="7">Belongs to the UvrC family.</text>
</comment>
<feature type="domain" description="GIY-YIG" evidence="9">
    <location>
        <begin position="12"/>
        <end position="91"/>
    </location>
</feature>
<dbReference type="OrthoDB" id="9804933at2"/>
<keyword evidence="2 7" id="KW-0227">DNA damage</keyword>
<dbReference type="SMART" id="SM00465">
    <property type="entry name" value="GIYc"/>
    <property type="match status" value="1"/>
</dbReference>
<evidence type="ECO:0000256" key="6">
    <source>
        <dbReference type="ARBA" id="ARBA00023236"/>
    </source>
</evidence>
<dbReference type="GO" id="GO:0006289">
    <property type="term" value="P:nucleotide-excision repair"/>
    <property type="evidence" value="ECO:0007669"/>
    <property type="project" value="UniProtKB-UniRule"/>
</dbReference>
<gene>
    <name evidence="7" type="primary">uvrC</name>
    <name evidence="11" type="ORF">SAMN04488082_11287</name>
</gene>
<evidence type="ECO:0000256" key="1">
    <source>
        <dbReference type="ARBA" id="ARBA00022490"/>
    </source>
</evidence>
<dbReference type="SUPFAM" id="SSF46600">
    <property type="entry name" value="C-terminal UvrC-binding domain of UvrB"/>
    <property type="match status" value="1"/>
</dbReference>
<dbReference type="AlphaFoldDB" id="A0A1I3W8G6"/>
<dbReference type="InterPro" id="IPR000305">
    <property type="entry name" value="GIY-YIG_endonuc"/>
</dbReference>
<dbReference type="HAMAP" id="MF_00203">
    <property type="entry name" value="UvrC"/>
    <property type="match status" value="1"/>
</dbReference>
<dbReference type="Pfam" id="PF08459">
    <property type="entry name" value="UvrC_RNaseH_dom"/>
    <property type="match status" value="1"/>
</dbReference>
<keyword evidence="3 7" id="KW-0228">DNA excision</keyword>
<evidence type="ECO:0000256" key="2">
    <source>
        <dbReference type="ARBA" id="ARBA00022763"/>
    </source>
</evidence>